<gene>
    <name evidence="2" type="ORF">TAV2_LOCUS3893</name>
</gene>
<sequence length="64" mass="7082">STKNMRRSFSLFLEFIQLATATKEGAIEETENIILARSEISGVACKPVILRRIFASGSILSPRI</sequence>
<dbReference type="Proteomes" id="UP000836841">
    <property type="component" value="Chromosome 1"/>
</dbReference>
<accession>A0AAU9RJY0</accession>
<evidence type="ECO:0000313" key="3">
    <source>
        <dbReference type="Proteomes" id="UP000836841"/>
    </source>
</evidence>
<dbReference type="AlphaFoldDB" id="A0AAU9RJY0"/>
<feature type="signal peptide" evidence="1">
    <location>
        <begin position="1"/>
        <end position="21"/>
    </location>
</feature>
<evidence type="ECO:0000256" key="1">
    <source>
        <dbReference type="SAM" id="SignalP"/>
    </source>
</evidence>
<reference evidence="2 3" key="1">
    <citation type="submission" date="2022-03" db="EMBL/GenBank/DDBJ databases">
        <authorList>
            <person name="Nunn A."/>
            <person name="Chopra R."/>
            <person name="Nunn A."/>
            <person name="Contreras Garrido A."/>
        </authorList>
    </citation>
    <scope>NUCLEOTIDE SEQUENCE [LARGE SCALE GENOMIC DNA]</scope>
</reference>
<feature type="chain" id="PRO_5043717725" evidence="1">
    <location>
        <begin position="22"/>
        <end position="64"/>
    </location>
</feature>
<name>A0AAU9RJY0_THLAR</name>
<protein>
    <submittedName>
        <fullName evidence="2">Uncharacterized protein</fullName>
    </submittedName>
</protein>
<organism evidence="2 3">
    <name type="scientific">Thlaspi arvense</name>
    <name type="common">Field penny-cress</name>
    <dbReference type="NCBI Taxonomy" id="13288"/>
    <lineage>
        <taxon>Eukaryota</taxon>
        <taxon>Viridiplantae</taxon>
        <taxon>Streptophyta</taxon>
        <taxon>Embryophyta</taxon>
        <taxon>Tracheophyta</taxon>
        <taxon>Spermatophyta</taxon>
        <taxon>Magnoliopsida</taxon>
        <taxon>eudicotyledons</taxon>
        <taxon>Gunneridae</taxon>
        <taxon>Pentapetalae</taxon>
        <taxon>rosids</taxon>
        <taxon>malvids</taxon>
        <taxon>Brassicales</taxon>
        <taxon>Brassicaceae</taxon>
        <taxon>Thlaspideae</taxon>
        <taxon>Thlaspi</taxon>
    </lineage>
</organism>
<proteinExistence type="predicted"/>
<keyword evidence="3" id="KW-1185">Reference proteome</keyword>
<keyword evidence="1" id="KW-0732">Signal</keyword>
<dbReference type="EMBL" id="OU466857">
    <property type="protein sequence ID" value="CAH2039229.1"/>
    <property type="molecule type" value="Genomic_DNA"/>
</dbReference>
<feature type="non-terminal residue" evidence="2">
    <location>
        <position position="1"/>
    </location>
</feature>
<evidence type="ECO:0000313" key="2">
    <source>
        <dbReference type="EMBL" id="CAH2039229.1"/>
    </source>
</evidence>